<keyword evidence="5" id="KW-1185">Reference proteome</keyword>
<dbReference type="FunFam" id="1.10.287.370:FF:000004">
    <property type="entry name" value="Probable prefoldin subunit 5"/>
    <property type="match status" value="1"/>
</dbReference>
<dbReference type="GO" id="GO:1990113">
    <property type="term" value="P:RNA polymerase I assembly"/>
    <property type="evidence" value="ECO:0007669"/>
    <property type="project" value="TreeGrafter"/>
</dbReference>
<organism evidence="4 5">
    <name type="scientific">Parthenolecanium corni</name>
    <dbReference type="NCBI Taxonomy" id="536013"/>
    <lineage>
        <taxon>Eukaryota</taxon>
        <taxon>Metazoa</taxon>
        <taxon>Ecdysozoa</taxon>
        <taxon>Arthropoda</taxon>
        <taxon>Hexapoda</taxon>
        <taxon>Insecta</taxon>
        <taxon>Pterygota</taxon>
        <taxon>Neoptera</taxon>
        <taxon>Paraneoptera</taxon>
        <taxon>Hemiptera</taxon>
        <taxon>Sternorrhyncha</taxon>
        <taxon>Coccoidea</taxon>
        <taxon>Coccidae</taxon>
        <taxon>Parthenolecanium</taxon>
    </lineage>
</organism>
<name>A0AAN9TQ02_9HEMI</name>
<dbReference type="Pfam" id="PF02996">
    <property type="entry name" value="Prefoldin"/>
    <property type="match status" value="1"/>
</dbReference>
<dbReference type="GO" id="GO:0005737">
    <property type="term" value="C:cytoplasm"/>
    <property type="evidence" value="ECO:0007669"/>
    <property type="project" value="TreeGrafter"/>
</dbReference>
<evidence type="ECO:0000256" key="2">
    <source>
        <dbReference type="ARBA" id="ARBA00023186"/>
    </source>
</evidence>
<dbReference type="GO" id="GO:0016272">
    <property type="term" value="C:prefoldin complex"/>
    <property type="evidence" value="ECO:0007669"/>
    <property type="project" value="InterPro"/>
</dbReference>
<gene>
    <name evidence="4" type="ORF">V9T40_006581</name>
</gene>
<dbReference type="PANTHER" id="PTHR12674">
    <property type="entry name" value="PREFOLDIN SUBUNIT 5"/>
    <property type="match status" value="1"/>
</dbReference>
<evidence type="ECO:0000256" key="3">
    <source>
        <dbReference type="SAM" id="Coils"/>
    </source>
</evidence>
<dbReference type="Proteomes" id="UP001367676">
    <property type="component" value="Unassembled WGS sequence"/>
</dbReference>
<dbReference type="GO" id="GO:0006457">
    <property type="term" value="P:protein folding"/>
    <property type="evidence" value="ECO:0007669"/>
    <property type="project" value="InterPro"/>
</dbReference>
<evidence type="ECO:0000313" key="5">
    <source>
        <dbReference type="Proteomes" id="UP001367676"/>
    </source>
</evidence>
<dbReference type="InterPro" id="IPR004127">
    <property type="entry name" value="Prefoldin_subunit_alpha"/>
</dbReference>
<dbReference type="PANTHER" id="PTHR12674:SF2">
    <property type="entry name" value="PREFOLDIN SUBUNIT 5"/>
    <property type="match status" value="1"/>
</dbReference>
<proteinExistence type="inferred from homology"/>
<dbReference type="EMBL" id="JBBCAQ010000014">
    <property type="protein sequence ID" value="KAK7598346.1"/>
    <property type="molecule type" value="Genomic_DNA"/>
</dbReference>
<evidence type="ECO:0000313" key="4">
    <source>
        <dbReference type="EMBL" id="KAK7598346.1"/>
    </source>
</evidence>
<comment type="similarity">
    <text evidence="1">Belongs to the prefoldin subunit alpha family.</text>
</comment>
<reference evidence="4 5" key="1">
    <citation type="submission" date="2024-03" db="EMBL/GenBank/DDBJ databases">
        <title>Adaptation during the transition from Ophiocordyceps entomopathogen to insect associate is accompanied by gene loss and intensified selection.</title>
        <authorList>
            <person name="Ward C.M."/>
            <person name="Onetto C.A."/>
            <person name="Borneman A.R."/>
        </authorList>
    </citation>
    <scope>NUCLEOTIDE SEQUENCE [LARGE SCALE GENOMIC DNA]</scope>
    <source>
        <strain evidence="4">AWRI1</strain>
        <tissue evidence="4">Single Adult Female</tissue>
    </source>
</reference>
<dbReference type="GO" id="GO:0051082">
    <property type="term" value="F:unfolded protein binding"/>
    <property type="evidence" value="ECO:0007669"/>
    <property type="project" value="InterPro"/>
</dbReference>
<dbReference type="InterPro" id="IPR009053">
    <property type="entry name" value="Prefoldin"/>
</dbReference>
<sequence length="163" mass="18349">MEKSNDSGPKLVEIDLNKLTIPELSRQRQQLEQEIALLQDSIYTLKMAQSKFQESKKSIEKAQKYEAGQLLLVPLTGSMYVDGQIAETNSFIINVGTGYYLKKDAEGAKDYFQRRLTYVTSQIEKIQAIGSDRNRIKDAIVSVMQAKIQTQIAQQQASKGKGE</sequence>
<feature type="coiled-coil region" evidence="3">
    <location>
        <begin position="14"/>
        <end position="41"/>
    </location>
</feature>
<dbReference type="NCBIfam" id="TIGR00293">
    <property type="entry name" value="prefoldin subunit alpha"/>
    <property type="match status" value="1"/>
</dbReference>
<dbReference type="GO" id="GO:1990115">
    <property type="term" value="P:RNA polymerase III assembly"/>
    <property type="evidence" value="ECO:0007669"/>
    <property type="project" value="TreeGrafter"/>
</dbReference>
<dbReference type="CDD" id="cd23157">
    <property type="entry name" value="Prefoldin_5"/>
    <property type="match status" value="1"/>
</dbReference>
<dbReference type="Gene3D" id="1.10.287.370">
    <property type="match status" value="1"/>
</dbReference>
<dbReference type="GO" id="GO:1990114">
    <property type="term" value="P:RNA polymerase II core complex assembly"/>
    <property type="evidence" value="ECO:0007669"/>
    <property type="project" value="TreeGrafter"/>
</dbReference>
<protein>
    <recommendedName>
        <fullName evidence="6">Prefoldin subunit 5</fullName>
    </recommendedName>
</protein>
<dbReference type="AlphaFoldDB" id="A0AAN9TQ02"/>
<keyword evidence="3" id="KW-0175">Coiled coil</keyword>
<evidence type="ECO:0000256" key="1">
    <source>
        <dbReference type="ARBA" id="ARBA00010048"/>
    </source>
</evidence>
<evidence type="ECO:0008006" key="6">
    <source>
        <dbReference type="Google" id="ProtNLM"/>
    </source>
</evidence>
<dbReference type="SUPFAM" id="SSF46579">
    <property type="entry name" value="Prefoldin"/>
    <property type="match status" value="1"/>
</dbReference>
<keyword evidence="2" id="KW-0143">Chaperone</keyword>
<comment type="caution">
    <text evidence="4">The sequence shown here is derived from an EMBL/GenBank/DDBJ whole genome shotgun (WGS) entry which is preliminary data.</text>
</comment>
<dbReference type="InterPro" id="IPR011599">
    <property type="entry name" value="PFD_alpha_archaea"/>
</dbReference>
<accession>A0AAN9TQ02</accession>